<reference evidence="2 3" key="1">
    <citation type="submission" date="2018-09" db="EMBL/GenBank/DDBJ databases">
        <title>Paracoccus onubensis nov. sp. a moderate halophilic bacterium isolated from Gruta de las Maravillas (Aracena, Spain).</title>
        <authorList>
            <person name="Jurado V."/>
            <person name="Gutierrez-Patricio S."/>
            <person name="Gonzalez-Pimentel J.L."/>
            <person name="Laiz L."/>
            <person name="Saiz-Jimenez C."/>
        </authorList>
    </citation>
    <scope>NUCLEOTIDE SEQUENCE [LARGE SCALE GENOMIC DNA]</scope>
    <source>
        <strain evidence="2 3">DSM 19484</strain>
    </source>
</reference>
<feature type="non-terminal residue" evidence="2">
    <location>
        <position position="92"/>
    </location>
</feature>
<evidence type="ECO:0000313" key="3">
    <source>
        <dbReference type="Proteomes" id="UP000285530"/>
    </source>
</evidence>
<dbReference type="EMBL" id="QZEV01000208">
    <property type="protein sequence ID" value="RJK93606.1"/>
    <property type="molecule type" value="Genomic_DNA"/>
</dbReference>
<evidence type="ECO:0000313" key="2">
    <source>
        <dbReference type="EMBL" id="RJK93606.1"/>
    </source>
</evidence>
<proteinExistence type="predicted"/>
<accession>A0A418ZNY6</accession>
<name>A0A418ZNY6_9RHOB</name>
<evidence type="ECO:0000256" key="1">
    <source>
        <dbReference type="SAM" id="MobiDB-lite"/>
    </source>
</evidence>
<comment type="caution">
    <text evidence="2">The sequence shown here is derived from an EMBL/GenBank/DDBJ whole genome shotgun (WGS) entry which is preliminary data.</text>
</comment>
<dbReference type="AlphaFoldDB" id="A0A418ZNY6"/>
<dbReference type="Proteomes" id="UP000285530">
    <property type="component" value="Unassembled WGS sequence"/>
</dbReference>
<protein>
    <submittedName>
        <fullName evidence="2">IS481 family transposase</fullName>
    </submittedName>
</protein>
<organism evidence="2 3">
    <name type="scientific">Paracoccus aestuarii</name>
    <dbReference type="NCBI Taxonomy" id="453842"/>
    <lineage>
        <taxon>Bacteria</taxon>
        <taxon>Pseudomonadati</taxon>
        <taxon>Pseudomonadota</taxon>
        <taxon>Alphaproteobacteria</taxon>
        <taxon>Rhodobacterales</taxon>
        <taxon>Paracoccaceae</taxon>
        <taxon>Paracoccus</taxon>
    </lineage>
</organism>
<feature type="region of interest" description="Disordered" evidence="1">
    <location>
        <begin position="1"/>
        <end position="26"/>
    </location>
</feature>
<sequence length="92" mass="10334">MGPRGWPERSQASLATLSRDPGINPKTVARWRKRRMVEDLKTGPGEPRSTILTGAEEATVDTFRRHRSLPSDDCPYALQPSIPHLTRSALQR</sequence>
<gene>
    <name evidence="2" type="ORF">D3P06_18810</name>
</gene>
<keyword evidence="3" id="KW-1185">Reference proteome</keyword>